<comment type="subcellular location">
    <subcellularLocation>
        <location evidence="1">Cell membrane</location>
        <topology evidence="1">Multi-pass membrane protein</topology>
    </subcellularLocation>
</comment>
<dbReference type="GO" id="GO:0043410">
    <property type="term" value="P:positive regulation of MAPK cascade"/>
    <property type="evidence" value="ECO:0007669"/>
    <property type="project" value="TreeGrafter"/>
</dbReference>
<evidence type="ECO:0000256" key="8">
    <source>
        <dbReference type="ARBA" id="ARBA00023170"/>
    </source>
</evidence>
<feature type="transmembrane region" description="Helical" evidence="11">
    <location>
        <begin position="74"/>
        <end position="100"/>
    </location>
</feature>
<keyword evidence="7" id="KW-1015">Disulfide bond</keyword>
<evidence type="ECO:0000256" key="7">
    <source>
        <dbReference type="ARBA" id="ARBA00023157"/>
    </source>
</evidence>
<dbReference type="InterPro" id="IPR000276">
    <property type="entry name" value="GPCR_Rhodpsn"/>
</dbReference>
<feature type="transmembrane region" description="Helical" evidence="11">
    <location>
        <begin position="211"/>
        <end position="231"/>
    </location>
</feature>
<dbReference type="Gene3D" id="1.20.1070.10">
    <property type="entry name" value="Rhodopsin 7-helix transmembrane proteins"/>
    <property type="match status" value="1"/>
</dbReference>
<dbReference type="STRING" id="1676925.ENSPKIP00000002891"/>
<evidence type="ECO:0000313" key="14">
    <source>
        <dbReference type="Proteomes" id="UP000261540"/>
    </source>
</evidence>
<name>A0A3B3QBU8_9TELE</name>
<dbReference type="PROSITE" id="PS00237">
    <property type="entry name" value="G_PROTEIN_RECEP_F1_1"/>
    <property type="match status" value="1"/>
</dbReference>
<dbReference type="Ensembl" id="ENSPKIT00000026845.1">
    <property type="protein sequence ID" value="ENSPKIP00000002891.1"/>
    <property type="gene ID" value="ENSPKIG00000020608.1"/>
</dbReference>
<dbReference type="Pfam" id="PF00001">
    <property type="entry name" value="7tm_1"/>
    <property type="match status" value="1"/>
</dbReference>
<dbReference type="GO" id="GO:0015052">
    <property type="term" value="F:beta3-adrenergic receptor activity"/>
    <property type="evidence" value="ECO:0007669"/>
    <property type="project" value="TreeGrafter"/>
</dbReference>
<feature type="transmembrane region" description="Helical" evidence="11">
    <location>
        <begin position="36"/>
        <end position="62"/>
    </location>
</feature>
<dbReference type="GO" id="GO:0071880">
    <property type="term" value="P:adenylate cyclase-activating adrenergic receptor signaling pathway"/>
    <property type="evidence" value="ECO:0007669"/>
    <property type="project" value="TreeGrafter"/>
</dbReference>
<dbReference type="SUPFAM" id="SSF81321">
    <property type="entry name" value="Family A G protein-coupled receptor-like"/>
    <property type="match status" value="1"/>
</dbReference>
<keyword evidence="9 10" id="KW-0807">Transducer</keyword>
<organism evidence="13 14">
    <name type="scientific">Paramormyrops kingsleyae</name>
    <dbReference type="NCBI Taxonomy" id="1676925"/>
    <lineage>
        <taxon>Eukaryota</taxon>
        <taxon>Metazoa</taxon>
        <taxon>Chordata</taxon>
        <taxon>Craniata</taxon>
        <taxon>Vertebrata</taxon>
        <taxon>Euteleostomi</taxon>
        <taxon>Actinopterygii</taxon>
        <taxon>Neopterygii</taxon>
        <taxon>Teleostei</taxon>
        <taxon>Osteoglossocephala</taxon>
        <taxon>Osteoglossomorpha</taxon>
        <taxon>Osteoglossiformes</taxon>
        <taxon>Mormyridae</taxon>
        <taxon>Paramormyrops</taxon>
    </lineage>
</organism>
<sequence length="393" mass="43903">LCIWAIRLWKMAFLLPLDFQNNFLYETEMYPLATGLWLTLLLAIIFITITIVLGNLLVITAIAHNASLQTTTNIFITSLACADLIVGVVVVPPGAAILLGGEWPLSRMACDLWTSVDVLCVTASIETLCVIAVDRYVAITRPLRHKALLSKRRARLAVCAVWLVSALISFVPIMGQMWRDAEDTEAKRCYDNSTCCDFITTKPYAIGSSVISFYVPLLVMTFLYVHVFLVASRQVRLIRRSQQRFREKFASEAPSEMAWHGEAEQGRSKRRSTHLVAVGEHRALKTLGIIIGTFTLCWLPFFVANVVSVYKRKVLSILTFRLLNWMGYLNSGLNPIIYCHSPEYHAAFRSLLLGPWLPSATLYKGLRSWCPCSPGPKEIGAPRGGLLPEPPAV</sequence>
<feature type="transmembrane region" description="Helical" evidence="11">
    <location>
        <begin position="112"/>
        <end position="133"/>
    </location>
</feature>
<keyword evidence="6 11" id="KW-0472">Membrane</keyword>
<evidence type="ECO:0000256" key="6">
    <source>
        <dbReference type="ARBA" id="ARBA00023136"/>
    </source>
</evidence>
<dbReference type="Proteomes" id="UP000261540">
    <property type="component" value="Unplaced"/>
</dbReference>
<dbReference type="GO" id="GO:0005886">
    <property type="term" value="C:plasma membrane"/>
    <property type="evidence" value="ECO:0007669"/>
    <property type="project" value="UniProtKB-SubCell"/>
</dbReference>
<dbReference type="PANTHER" id="PTHR24248:SF3">
    <property type="entry name" value="BETA-3 ADRENERGIC RECEPTOR"/>
    <property type="match status" value="1"/>
</dbReference>
<feature type="transmembrane region" description="Helical" evidence="11">
    <location>
        <begin position="154"/>
        <end position="174"/>
    </location>
</feature>
<evidence type="ECO:0000256" key="2">
    <source>
        <dbReference type="ARBA" id="ARBA00022475"/>
    </source>
</evidence>
<dbReference type="GO" id="GO:0051379">
    <property type="term" value="F:epinephrine binding"/>
    <property type="evidence" value="ECO:0007669"/>
    <property type="project" value="TreeGrafter"/>
</dbReference>
<evidence type="ECO:0000256" key="4">
    <source>
        <dbReference type="ARBA" id="ARBA00022989"/>
    </source>
</evidence>
<keyword evidence="4 11" id="KW-1133">Transmembrane helix</keyword>
<evidence type="ECO:0000256" key="5">
    <source>
        <dbReference type="ARBA" id="ARBA00023040"/>
    </source>
</evidence>
<comment type="similarity">
    <text evidence="10">Belongs to the G-protein coupled receptor 1 family.</text>
</comment>
<evidence type="ECO:0000259" key="12">
    <source>
        <dbReference type="PROSITE" id="PS50262"/>
    </source>
</evidence>
<dbReference type="GeneTree" id="ENSGT00940000158663"/>
<evidence type="ECO:0000256" key="9">
    <source>
        <dbReference type="ARBA" id="ARBA00023224"/>
    </source>
</evidence>
<dbReference type="PRINTS" id="PR00237">
    <property type="entry name" value="GPCRRHODOPSN"/>
</dbReference>
<evidence type="ECO:0000256" key="11">
    <source>
        <dbReference type="SAM" id="Phobius"/>
    </source>
</evidence>
<dbReference type="PANTHER" id="PTHR24248">
    <property type="entry name" value="ADRENERGIC RECEPTOR-RELATED G-PROTEIN COUPLED RECEPTOR"/>
    <property type="match status" value="1"/>
</dbReference>
<proteinExistence type="inferred from homology"/>
<evidence type="ECO:0000256" key="10">
    <source>
        <dbReference type="RuleBase" id="RU000688"/>
    </source>
</evidence>
<dbReference type="SMART" id="SM01381">
    <property type="entry name" value="7TM_GPCR_Srsx"/>
    <property type="match status" value="1"/>
</dbReference>
<dbReference type="AlphaFoldDB" id="A0A3B3QBU8"/>
<feature type="transmembrane region" description="Helical" evidence="11">
    <location>
        <begin position="287"/>
        <end position="310"/>
    </location>
</feature>
<dbReference type="GO" id="GO:0002025">
    <property type="term" value="P:norepinephrine-epinephrine-mediated vasodilation involved in regulation of systemic arterial blood pressure"/>
    <property type="evidence" value="ECO:0007669"/>
    <property type="project" value="TreeGrafter"/>
</dbReference>
<keyword evidence="5 10" id="KW-0297">G-protein coupled receptor</keyword>
<reference evidence="13" key="2">
    <citation type="submission" date="2025-09" db="UniProtKB">
        <authorList>
            <consortium name="Ensembl"/>
        </authorList>
    </citation>
    <scope>IDENTIFICATION</scope>
</reference>
<evidence type="ECO:0000256" key="3">
    <source>
        <dbReference type="ARBA" id="ARBA00022692"/>
    </source>
</evidence>
<keyword evidence="8 10" id="KW-0675">Receptor</keyword>
<keyword evidence="2" id="KW-1003">Cell membrane</keyword>
<keyword evidence="14" id="KW-1185">Reference proteome</keyword>
<evidence type="ECO:0000256" key="1">
    <source>
        <dbReference type="ARBA" id="ARBA00004651"/>
    </source>
</evidence>
<protein>
    <submittedName>
        <fullName evidence="13">Adrenoceptor beta 3b</fullName>
    </submittedName>
</protein>
<reference evidence="13" key="1">
    <citation type="submission" date="2025-08" db="UniProtKB">
        <authorList>
            <consortium name="Ensembl"/>
        </authorList>
    </citation>
    <scope>IDENTIFICATION</scope>
</reference>
<dbReference type="InterPro" id="IPR017452">
    <property type="entry name" value="GPCR_Rhodpsn_7TM"/>
</dbReference>
<keyword evidence="3 10" id="KW-0812">Transmembrane</keyword>
<accession>A0A3B3QBU8</accession>
<evidence type="ECO:0000313" key="13">
    <source>
        <dbReference type="Ensembl" id="ENSPKIP00000002891.1"/>
    </source>
</evidence>
<feature type="domain" description="G-protein coupled receptors family 1 profile" evidence="12">
    <location>
        <begin position="54"/>
        <end position="338"/>
    </location>
</feature>
<dbReference type="FunFam" id="1.20.1070.10:FF:000174">
    <property type="entry name" value="beta-3 adrenergic receptor"/>
    <property type="match status" value="1"/>
</dbReference>
<dbReference type="PROSITE" id="PS50262">
    <property type="entry name" value="G_PROTEIN_RECEP_F1_2"/>
    <property type="match status" value="1"/>
</dbReference>